<dbReference type="InterPro" id="IPR036286">
    <property type="entry name" value="LexA/Signal_pep-like_sf"/>
</dbReference>
<reference evidence="10 11" key="1">
    <citation type="submission" date="2016-10" db="EMBL/GenBank/DDBJ databases">
        <title>Proteomics and genomics reveal pathogen-plant mechanisms compatible with a hemibiotrophic lifestyle of Diplodia corticola.</title>
        <authorList>
            <person name="Fernandes I."/>
            <person name="De Jonge R."/>
            <person name="Van De Peer Y."/>
            <person name="Devreese B."/>
            <person name="Alves A."/>
            <person name="Esteves A.C."/>
        </authorList>
    </citation>
    <scope>NUCLEOTIDE SEQUENCE [LARGE SCALE GENOMIC DNA]</scope>
    <source>
        <strain evidence="10 11">CBS 112549</strain>
    </source>
</reference>
<keyword evidence="5" id="KW-0472">Membrane</keyword>
<dbReference type="GeneID" id="31017944"/>
<protein>
    <submittedName>
        <fullName evidence="10">Signal peptidase</fullName>
    </submittedName>
</protein>
<dbReference type="OrthoDB" id="308440at2759"/>
<dbReference type="InterPro" id="IPR052064">
    <property type="entry name" value="Mito_IMP1_subunit"/>
</dbReference>
<keyword evidence="4" id="KW-0496">Mitochondrion</keyword>
<dbReference type="CDD" id="cd06530">
    <property type="entry name" value="S26_SPase_I"/>
    <property type="match status" value="1"/>
</dbReference>
<dbReference type="FunFam" id="2.10.109.10:FF:000015">
    <property type="entry name" value="Mitochondrial inner membrane protease subunit 1"/>
    <property type="match status" value="1"/>
</dbReference>
<keyword evidence="3" id="KW-0378">Hydrolase</keyword>
<keyword evidence="11" id="KW-1185">Reference proteome</keyword>
<evidence type="ECO:0000256" key="2">
    <source>
        <dbReference type="ARBA" id="ARBA00022792"/>
    </source>
</evidence>
<dbReference type="Pfam" id="PF10502">
    <property type="entry name" value="Peptidase_S26"/>
    <property type="match status" value="2"/>
</dbReference>
<evidence type="ECO:0000256" key="6">
    <source>
        <dbReference type="ARBA" id="ARBA00038445"/>
    </source>
</evidence>
<evidence type="ECO:0000256" key="5">
    <source>
        <dbReference type="ARBA" id="ARBA00023136"/>
    </source>
</evidence>
<dbReference type="EMBL" id="MNUE01000060">
    <property type="protein sequence ID" value="OJD30462.1"/>
    <property type="molecule type" value="Genomic_DNA"/>
</dbReference>
<dbReference type="PANTHER" id="PTHR12383:SF16">
    <property type="entry name" value="MITOCHONDRIAL INNER MEMBRANE PROTEASE SUBUNIT 1"/>
    <property type="match status" value="1"/>
</dbReference>
<name>A0A1J9QNI4_9PEZI</name>
<accession>A0A1J9QNI4</accession>
<dbReference type="Gene3D" id="2.10.109.10">
    <property type="entry name" value="Umud Fragment, subunit A"/>
    <property type="match status" value="1"/>
</dbReference>
<organism evidence="10 11">
    <name type="scientific">Diplodia corticola</name>
    <dbReference type="NCBI Taxonomy" id="236234"/>
    <lineage>
        <taxon>Eukaryota</taxon>
        <taxon>Fungi</taxon>
        <taxon>Dikarya</taxon>
        <taxon>Ascomycota</taxon>
        <taxon>Pezizomycotina</taxon>
        <taxon>Dothideomycetes</taxon>
        <taxon>Dothideomycetes incertae sedis</taxon>
        <taxon>Botryosphaeriales</taxon>
        <taxon>Botryosphaeriaceae</taxon>
        <taxon>Diplodia</taxon>
    </lineage>
</organism>
<dbReference type="InterPro" id="IPR000223">
    <property type="entry name" value="Pept_S26A_signal_pept_1"/>
</dbReference>
<evidence type="ECO:0000259" key="9">
    <source>
        <dbReference type="Pfam" id="PF10502"/>
    </source>
</evidence>
<dbReference type="GO" id="GO:0004252">
    <property type="term" value="F:serine-type endopeptidase activity"/>
    <property type="evidence" value="ECO:0007669"/>
    <property type="project" value="InterPro"/>
</dbReference>
<evidence type="ECO:0000256" key="8">
    <source>
        <dbReference type="SAM" id="MobiDB-lite"/>
    </source>
</evidence>
<feature type="compositionally biased region" description="Basic and acidic residues" evidence="8">
    <location>
        <begin position="97"/>
        <end position="119"/>
    </location>
</feature>
<feature type="compositionally biased region" description="Low complexity" evidence="8">
    <location>
        <begin position="66"/>
        <end position="77"/>
    </location>
</feature>
<feature type="compositionally biased region" description="Basic and acidic residues" evidence="8">
    <location>
        <begin position="1"/>
        <end position="25"/>
    </location>
</feature>
<feature type="active site" evidence="7">
    <location>
        <position position="206"/>
    </location>
</feature>
<feature type="compositionally biased region" description="Pro residues" evidence="8">
    <location>
        <begin position="78"/>
        <end position="94"/>
    </location>
</feature>
<dbReference type="Proteomes" id="UP000183809">
    <property type="component" value="Unassembled WGS sequence"/>
</dbReference>
<feature type="domain" description="Peptidase S26" evidence="9">
    <location>
        <begin position="137"/>
        <end position="216"/>
    </location>
</feature>
<evidence type="ECO:0000313" key="10">
    <source>
        <dbReference type="EMBL" id="OJD30462.1"/>
    </source>
</evidence>
<dbReference type="InterPro" id="IPR019533">
    <property type="entry name" value="Peptidase_S26"/>
</dbReference>
<dbReference type="PANTHER" id="PTHR12383">
    <property type="entry name" value="PROTEASE FAMILY S26 MITOCHONDRIAL INNER MEMBRANE PROTEASE-RELATED"/>
    <property type="match status" value="1"/>
</dbReference>
<comment type="similarity">
    <text evidence="6">Belongs to the peptidase S26 family. IMP1 subfamily.</text>
</comment>
<dbReference type="GO" id="GO:0006627">
    <property type="term" value="P:protein processing involved in protein targeting to mitochondrion"/>
    <property type="evidence" value="ECO:0007669"/>
    <property type="project" value="TreeGrafter"/>
</dbReference>
<dbReference type="RefSeq" id="XP_020126722.1">
    <property type="nucleotide sequence ID" value="XM_020277683.1"/>
</dbReference>
<sequence>MQWCDRPESVDGNKARFKHDGDNQKRVQAKLPGLHVPVAQGVAKRVGRWPEPQNQQSSGIDPGRPGLPSAPATGASSPPTPGPPSSDPASPLPTPLTREEDRDKNGDTEKEEGKEKEMPLPRFGSLPLTAPRLLFHTFASALCLHVIVLTHGYNVKFTYGPSMAPTMGAFGDAVVISKLHRRGRNIVVGDLVSYENPFCLDYGIIKRVIAMPGDFVLRDTPGAERGQGLMVQVPEGHCWVAGDNQLHSRDSRLYGPVPLALIRGKVIARVMPFSEACWFKNTLTEPTDEELDELD</sequence>
<evidence type="ECO:0000256" key="1">
    <source>
        <dbReference type="ARBA" id="ARBA00004273"/>
    </source>
</evidence>
<feature type="active site" evidence="7">
    <location>
        <position position="162"/>
    </location>
</feature>
<dbReference type="GO" id="GO:0042720">
    <property type="term" value="C:mitochondrial inner membrane peptidase complex"/>
    <property type="evidence" value="ECO:0007669"/>
    <property type="project" value="TreeGrafter"/>
</dbReference>
<feature type="region of interest" description="Disordered" evidence="8">
    <location>
        <begin position="1"/>
        <end position="123"/>
    </location>
</feature>
<evidence type="ECO:0000256" key="4">
    <source>
        <dbReference type="ARBA" id="ARBA00023128"/>
    </source>
</evidence>
<evidence type="ECO:0000313" key="11">
    <source>
        <dbReference type="Proteomes" id="UP000183809"/>
    </source>
</evidence>
<comment type="caution">
    <text evidence="10">The sequence shown here is derived from an EMBL/GenBank/DDBJ whole genome shotgun (WGS) entry which is preliminary data.</text>
</comment>
<dbReference type="GO" id="GO:0006465">
    <property type="term" value="P:signal peptide processing"/>
    <property type="evidence" value="ECO:0007669"/>
    <property type="project" value="InterPro"/>
</dbReference>
<feature type="domain" description="Peptidase S26" evidence="9">
    <location>
        <begin position="232"/>
        <end position="270"/>
    </location>
</feature>
<proteinExistence type="inferred from homology"/>
<dbReference type="PRINTS" id="PR00727">
    <property type="entry name" value="LEADERPTASE"/>
</dbReference>
<evidence type="ECO:0000256" key="7">
    <source>
        <dbReference type="PIRSR" id="PIRSR600223-1"/>
    </source>
</evidence>
<keyword evidence="2" id="KW-0999">Mitochondrion inner membrane</keyword>
<comment type="subcellular location">
    <subcellularLocation>
        <location evidence="1">Mitochondrion inner membrane</location>
    </subcellularLocation>
</comment>
<evidence type="ECO:0000256" key="3">
    <source>
        <dbReference type="ARBA" id="ARBA00022801"/>
    </source>
</evidence>
<dbReference type="STRING" id="236234.A0A1J9QNI4"/>
<gene>
    <name evidence="10" type="ORF">BKCO1_6000020</name>
</gene>
<dbReference type="AlphaFoldDB" id="A0A1J9QNI4"/>
<dbReference type="SUPFAM" id="SSF51306">
    <property type="entry name" value="LexA/Signal peptidase"/>
    <property type="match status" value="1"/>
</dbReference>